<dbReference type="InterPro" id="IPR050302">
    <property type="entry name" value="Rab_GAP_TBC_domain"/>
</dbReference>
<reference evidence="4" key="2">
    <citation type="journal article" date="2017" name="J. Anim. Genet.">
        <title>Multiple reference genome sequences of hot pepper reveal the massive evolution of plant disease resistance genes by retroduplication.</title>
        <authorList>
            <person name="Kim S."/>
            <person name="Park J."/>
            <person name="Yeom S.-I."/>
            <person name="Kim Y.-M."/>
            <person name="Seo E."/>
            <person name="Kim K.-T."/>
            <person name="Kim M.-S."/>
            <person name="Lee J.M."/>
            <person name="Cheong K."/>
            <person name="Shin H.-S."/>
            <person name="Kim S.-B."/>
            <person name="Han K."/>
            <person name="Lee J."/>
            <person name="Park M."/>
            <person name="Lee H.-A."/>
            <person name="Lee H.-Y."/>
            <person name="Lee Y."/>
            <person name="Oh S."/>
            <person name="Lee J.H."/>
            <person name="Choi E."/>
            <person name="Choi E."/>
            <person name="Lee S.E."/>
            <person name="Jeon J."/>
            <person name="Kim H."/>
            <person name="Choi G."/>
            <person name="Song H."/>
            <person name="Lee J."/>
            <person name="Lee S.-C."/>
            <person name="Kwon J.-K."/>
            <person name="Lee H.-Y."/>
            <person name="Koo N."/>
            <person name="Hong Y."/>
            <person name="Kim R.W."/>
            <person name="Kang W.-H."/>
            <person name="Huh J.H."/>
            <person name="Kang B.-C."/>
            <person name="Yang T.-J."/>
            <person name="Lee Y.-H."/>
            <person name="Bennetzen J.L."/>
            <person name="Choi D."/>
        </authorList>
    </citation>
    <scope>NUCLEOTIDE SEQUENCE [LARGE SCALE GENOMIC DNA]</scope>
    <source>
        <strain evidence="4">cv. PBC81</strain>
    </source>
</reference>
<dbReference type="FunFam" id="1.10.472.80:FF:000013">
    <property type="entry name" value="TBC1 domain family member 8B"/>
    <property type="match status" value="1"/>
</dbReference>
<gene>
    <name evidence="3" type="ORF">CQW23_21935</name>
</gene>
<accession>A0A2G2VZF7</accession>
<sequence>MRRGPDAPVRRCETLAMDGFRWARGRPKKYWREVIRHDMEQLQLTEDMTLDRKVWRRGLGALVGLIDEYFGGCYSQEMIESQVDQLVFEELVRERFPKLVDPFAAVYHLEYLGMQVAWISGPWFLSIFVNVLPWESVLRVWDVLLFEGNRVMLFRTALALMELYGPAVVTTKDAGDAITLFQSLTGSTFDSSQLVLTACMGFLNVTEDRLLALREKHRPAVLAVTQEKSTGGPVKKDPKGLASKLYSFKHDPESFLKETKPEEESGDKNTGNKISDSNSNSASVDEFLNSLNIDSHVDSLPGLQEQVTCSVLLAYRMKKPLMGFFTLF</sequence>
<dbReference type="InterPro" id="IPR000195">
    <property type="entry name" value="Rab-GAP-TBC_dom"/>
</dbReference>
<feature type="compositionally biased region" description="Basic and acidic residues" evidence="1">
    <location>
        <begin position="256"/>
        <end position="267"/>
    </location>
</feature>
<dbReference type="SUPFAM" id="SSF47923">
    <property type="entry name" value="Ypt/Rab-GAP domain of gyp1p"/>
    <property type="match status" value="1"/>
</dbReference>
<dbReference type="GO" id="GO:0005096">
    <property type="term" value="F:GTPase activator activity"/>
    <property type="evidence" value="ECO:0007669"/>
    <property type="project" value="TreeGrafter"/>
</dbReference>
<dbReference type="STRING" id="33114.A0A2G2VZF7"/>
<protein>
    <recommendedName>
        <fullName evidence="2">Rab-GAP TBC domain-containing protein</fullName>
    </recommendedName>
</protein>
<feature type="compositionally biased region" description="Polar residues" evidence="1">
    <location>
        <begin position="268"/>
        <end position="281"/>
    </location>
</feature>
<dbReference type="InterPro" id="IPR035969">
    <property type="entry name" value="Rab-GAP_TBC_sf"/>
</dbReference>
<dbReference type="EMBL" id="MLFT02000009">
    <property type="protein sequence ID" value="PHT38362.1"/>
    <property type="molecule type" value="Genomic_DNA"/>
</dbReference>
<dbReference type="Gene3D" id="1.10.472.80">
    <property type="entry name" value="Ypt/Rab-GAP domain of gyp1p, domain 3"/>
    <property type="match status" value="1"/>
</dbReference>
<organism evidence="3 4">
    <name type="scientific">Capsicum baccatum</name>
    <name type="common">Peruvian pepper</name>
    <dbReference type="NCBI Taxonomy" id="33114"/>
    <lineage>
        <taxon>Eukaryota</taxon>
        <taxon>Viridiplantae</taxon>
        <taxon>Streptophyta</taxon>
        <taxon>Embryophyta</taxon>
        <taxon>Tracheophyta</taxon>
        <taxon>Spermatophyta</taxon>
        <taxon>Magnoliopsida</taxon>
        <taxon>eudicotyledons</taxon>
        <taxon>Gunneridae</taxon>
        <taxon>Pentapetalae</taxon>
        <taxon>asterids</taxon>
        <taxon>lamiids</taxon>
        <taxon>Solanales</taxon>
        <taxon>Solanaceae</taxon>
        <taxon>Solanoideae</taxon>
        <taxon>Capsiceae</taxon>
        <taxon>Capsicum</taxon>
    </lineage>
</organism>
<evidence type="ECO:0000313" key="3">
    <source>
        <dbReference type="EMBL" id="PHT38362.1"/>
    </source>
</evidence>
<dbReference type="PANTHER" id="PTHR47219">
    <property type="entry name" value="RAB GTPASE-ACTIVATING PROTEIN 1-LIKE"/>
    <property type="match status" value="1"/>
</dbReference>
<name>A0A2G2VZF7_CAPBA</name>
<evidence type="ECO:0000313" key="4">
    <source>
        <dbReference type="Proteomes" id="UP000224567"/>
    </source>
</evidence>
<comment type="caution">
    <text evidence="3">The sequence shown here is derived from an EMBL/GenBank/DDBJ whole genome shotgun (WGS) entry which is preliminary data.</text>
</comment>
<keyword evidence="4" id="KW-1185">Reference proteome</keyword>
<dbReference type="OrthoDB" id="17687at2759"/>
<dbReference type="GO" id="GO:0031267">
    <property type="term" value="F:small GTPase binding"/>
    <property type="evidence" value="ECO:0007669"/>
    <property type="project" value="TreeGrafter"/>
</dbReference>
<dbReference type="AlphaFoldDB" id="A0A2G2VZF7"/>
<evidence type="ECO:0000259" key="2">
    <source>
        <dbReference type="PROSITE" id="PS50086"/>
    </source>
</evidence>
<feature type="region of interest" description="Disordered" evidence="1">
    <location>
        <begin position="256"/>
        <end position="281"/>
    </location>
</feature>
<reference evidence="3 4" key="1">
    <citation type="journal article" date="2017" name="Genome Biol.">
        <title>New reference genome sequences of hot pepper reveal the massive evolution of plant disease-resistance genes by retroduplication.</title>
        <authorList>
            <person name="Kim S."/>
            <person name="Park J."/>
            <person name="Yeom S.I."/>
            <person name="Kim Y.M."/>
            <person name="Seo E."/>
            <person name="Kim K.T."/>
            <person name="Kim M.S."/>
            <person name="Lee J.M."/>
            <person name="Cheong K."/>
            <person name="Shin H.S."/>
            <person name="Kim S.B."/>
            <person name="Han K."/>
            <person name="Lee J."/>
            <person name="Park M."/>
            <person name="Lee H.A."/>
            <person name="Lee H.Y."/>
            <person name="Lee Y."/>
            <person name="Oh S."/>
            <person name="Lee J.H."/>
            <person name="Choi E."/>
            <person name="Choi E."/>
            <person name="Lee S.E."/>
            <person name="Jeon J."/>
            <person name="Kim H."/>
            <person name="Choi G."/>
            <person name="Song H."/>
            <person name="Lee J."/>
            <person name="Lee S.C."/>
            <person name="Kwon J.K."/>
            <person name="Lee H.Y."/>
            <person name="Koo N."/>
            <person name="Hong Y."/>
            <person name="Kim R.W."/>
            <person name="Kang W.H."/>
            <person name="Huh J.H."/>
            <person name="Kang B.C."/>
            <person name="Yang T.J."/>
            <person name="Lee Y.H."/>
            <person name="Bennetzen J.L."/>
            <person name="Choi D."/>
        </authorList>
    </citation>
    <scope>NUCLEOTIDE SEQUENCE [LARGE SCALE GENOMIC DNA]</scope>
    <source>
        <strain evidence="4">cv. PBC81</strain>
    </source>
</reference>
<feature type="domain" description="Rab-GAP TBC" evidence="2">
    <location>
        <begin position="1"/>
        <end position="148"/>
    </location>
</feature>
<dbReference type="Proteomes" id="UP000224567">
    <property type="component" value="Unassembled WGS sequence"/>
</dbReference>
<dbReference type="Pfam" id="PF00566">
    <property type="entry name" value="RabGAP-TBC"/>
    <property type="match status" value="1"/>
</dbReference>
<evidence type="ECO:0000256" key="1">
    <source>
        <dbReference type="SAM" id="MobiDB-lite"/>
    </source>
</evidence>
<proteinExistence type="predicted"/>
<dbReference type="PANTHER" id="PTHR47219:SF20">
    <property type="entry name" value="TBC1 DOMAIN FAMILY MEMBER 2B"/>
    <property type="match status" value="1"/>
</dbReference>
<dbReference type="PROSITE" id="PS50086">
    <property type="entry name" value="TBC_RABGAP"/>
    <property type="match status" value="1"/>
</dbReference>